<dbReference type="InterPro" id="IPR036691">
    <property type="entry name" value="Endo/exonu/phosph_ase_sf"/>
</dbReference>
<evidence type="ECO:0000259" key="1">
    <source>
        <dbReference type="Pfam" id="PF03372"/>
    </source>
</evidence>
<organism evidence="2 3">
    <name type="scientific">Saponaria officinalis</name>
    <name type="common">Common soapwort</name>
    <name type="synonym">Lychnis saponaria</name>
    <dbReference type="NCBI Taxonomy" id="3572"/>
    <lineage>
        <taxon>Eukaryota</taxon>
        <taxon>Viridiplantae</taxon>
        <taxon>Streptophyta</taxon>
        <taxon>Embryophyta</taxon>
        <taxon>Tracheophyta</taxon>
        <taxon>Spermatophyta</taxon>
        <taxon>Magnoliopsida</taxon>
        <taxon>eudicotyledons</taxon>
        <taxon>Gunneridae</taxon>
        <taxon>Pentapetalae</taxon>
        <taxon>Caryophyllales</taxon>
        <taxon>Caryophyllaceae</taxon>
        <taxon>Caryophylleae</taxon>
        <taxon>Saponaria</taxon>
    </lineage>
</organism>
<evidence type="ECO:0000313" key="2">
    <source>
        <dbReference type="EMBL" id="KAK9697910.1"/>
    </source>
</evidence>
<gene>
    <name evidence="2" type="ORF">RND81_08G069000</name>
</gene>
<feature type="domain" description="Endonuclease/exonuclease/phosphatase" evidence="1">
    <location>
        <begin position="11"/>
        <end position="127"/>
    </location>
</feature>
<dbReference type="Gene3D" id="3.60.10.10">
    <property type="entry name" value="Endonuclease/exonuclease/phosphatase"/>
    <property type="match status" value="1"/>
</dbReference>
<dbReference type="Pfam" id="PF03372">
    <property type="entry name" value="Exo_endo_phos"/>
    <property type="match status" value="1"/>
</dbReference>
<accession>A0AAW1J5Z1</accession>
<dbReference type="AlphaFoldDB" id="A0AAW1J5Z1"/>
<dbReference type="GO" id="GO:0003824">
    <property type="term" value="F:catalytic activity"/>
    <property type="evidence" value="ECO:0007669"/>
    <property type="project" value="InterPro"/>
</dbReference>
<protein>
    <recommendedName>
        <fullName evidence="1">Endonuclease/exonuclease/phosphatase domain-containing protein</fullName>
    </recommendedName>
</protein>
<dbReference type="Proteomes" id="UP001443914">
    <property type="component" value="Unassembled WGS sequence"/>
</dbReference>
<comment type="caution">
    <text evidence="2">The sequence shown here is derived from an EMBL/GenBank/DDBJ whole genome shotgun (WGS) entry which is preliminary data.</text>
</comment>
<sequence>MKRMFEVTFVYAFNTRLARKELWNHLQEISGRISHPWLCMGDFDVVLTMDERLGSDHLHLADMAEFWSCLESCGLSDHPATGCHFTWNNKQGDGLRWAKLDRVLANRRWLVSVRVTVSFLLAGVSDHSPSLVHIFDDCGSRKTGFRYMNCWSLSPLFLSRVQDQWRVDFHGAKITKLFLKLKWLEWPLKELHYPSFSGLSKRVIDAKNRLLSCQQQLQSLPLDSLLVR</sequence>
<dbReference type="InterPro" id="IPR005135">
    <property type="entry name" value="Endo/exonuclease/phosphatase"/>
</dbReference>
<dbReference type="PANTHER" id="PTHR33710">
    <property type="entry name" value="BNAC02G09200D PROTEIN"/>
    <property type="match status" value="1"/>
</dbReference>
<proteinExistence type="predicted"/>
<evidence type="ECO:0000313" key="3">
    <source>
        <dbReference type="Proteomes" id="UP001443914"/>
    </source>
</evidence>
<dbReference type="PANTHER" id="PTHR33710:SF13">
    <property type="entry name" value="ENDONUCLEASE_EXONUCLEASE_PHOSPHATASE FAMILY PROTEIN"/>
    <property type="match status" value="1"/>
</dbReference>
<dbReference type="SUPFAM" id="SSF56219">
    <property type="entry name" value="DNase I-like"/>
    <property type="match status" value="1"/>
</dbReference>
<keyword evidence="3" id="KW-1185">Reference proteome</keyword>
<name>A0AAW1J5Z1_SAPOF</name>
<dbReference type="EMBL" id="JBDFQZ010000008">
    <property type="protein sequence ID" value="KAK9697910.1"/>
    <property type="molecule type" value="Genomic_DNA"/>
</dbReference>
<reference evidence="2" key="1">
    <citation type="submission" date="2024-03" db="EMBL/GenBank/DDBJ databases">
        <title>WGS assembly of Saponaria officinalis var. Norfolk2.</title>
        <authorList>
            <person name="Jenkins J."/>
            <person name="Shu S."/>
            <person name="Grimwood J."/>
            <person name="Barry K."/>
            <person name="Goodstein D."/>
            <person name="Schmutz J."/>
            <person name="Leebens-Mack J."/>
            <person name="Osbourn A."/>
        </authorList>
    </citation>
    <scope>NUCLEOTIDE SEQUENCE [LARGE SCALE GENOMIC DNA]</scope>
    <source>
        <strain evidence="2">JIC</strain>
    </source>
</reference>